<organism evidence="2 3">
    <name type="scientific">Paenibacillus dendrobii</name>
    <dbReference type="NCBI Taxonomy" id="2691084"/>
    <lineage>
        <taxon>Bacteria</taxon>
        <taxon>Bacillati</taxon>
        <taxon>Bacillota</taxon>
        <taxon>Bacilli</taxon>
        <taxon>Bacillales</taxon>
        <taxon>Paenibacillaceae</taxon>
        <taxon>Paenibacillus</taxon>
    </lineage>
</organism>
<keyword evidence="3" id="KW-1185">Reference proteome</keyword>
<feature type="domain" description="Calcineurin-like phosphoesterase" evidence="1">
    <location>
        <begin position="19"/>
        <end position="215"/>
    </location>
</feature>
<comment type="caution">
    <text evidence="2">The sequence shown here is derived from an EMBL/GenBank/DDBJ whole genome shotgun (WGS) entry which is preliminary data.</text>
</comment>
<reference evidence="2 3" key="1">
    <citation type="submission" date="2019-12" db="EMBL/GenBank/DDBJ databases">
        <title>Paenibacillus sp. nov., an endophytic bacterium isolated from the stem of Dendrobium.</title>
        <authorList>
            <person name="Zhao R."/>
        </authorList>
    </citation>
    <scope>NUCLEOTIDE SEQUENCE [LARGE SCALE GENOMIC DNA]</scope>
    <source>
        <strain evidence="2 3">HJL G12</strain>
    </source>
</reference>
<sequence length="407" mass="46430">MENQNFPGGAGRMKPNISFHVISDTHVDEDPKHAYSLNFDQALKDMKKTAPDCDGIMHVGDVTDSGYPGQFQTMTEIWNRNKTGLAPMYFTTGNHDVRWADFEERMASFRAATGIDRLYYDIWIKGYHFIFLGTEKPLKDCAYLSEEQLAWFERKMAENAEAVKPIFIFVHEPMKNTVAGSQTRFGWHGIRQDRELKMILSKYPQSVVFSGHTHWELGALDTMYNAKYATLFNVPSTAYLWTDEDELKKGSQGYFVEVYDDKVFVRGRDFAEGSWVCDAQYIVSLPAYIPVVDPVMDPDMTLSNPSMQLDKQSYITGESIQVTYTGALNHDAVGIFQRGAVPNEVQKVDPKVFMLTNEVQQPNGKIVFKDMDLPPGDYDMIYLGETLHVELTRLPFKVESKASFQSR</sequence>
<evidence type="ECO:0000313" key="3">
    <source>
        <dbReference type="Proteomes" id="UP000460318"/>
    </source>
</evidence>
<gene>
    <name evidence="2" type="ORF">GRF59_10050</name>
</gene>
<dbReference type="SUPFAM" id="SSF56300">
    <property type="entry name" value="Metallo-dependent phosphatases"/>
    <property type="match status" value="1"/>
</dbReference>
<dbReference type="Gene3D" id="3.60.21.10">
    <property type="match status" value="1"/>
</dbReference>
<dbReference type="InterPro" id="IPR051918">
    <property type="entry name" value="STPP_CPPED1"/>
</dbReference>
<dbReference type="GO" id="GO:0016787">
    <property type="term" value="F:hydrolase activity"/>
    <property type="evidence" value="ECO:0007669"/>
    <property type="project" value="InterPro"/>
</dbReference>
<dbReference type="EMBL" id="WUBI01000001">
    <property type="protein sequence ID" value="MWV43976.1"/>
    <property type="molecule type" value="Genomic_DNA"/>
</dbReference>
<dbReference type="Proteomes" id="UP000460318">
    <property type="component" value="Unassembled WGS sequence"/>
</dbReference>
<dbReference type="PANTHER" id="PTHR43143:SF1">
    <property type="entry name" value="SERINE_THREONINE-PROTEIN PHOSPHATASE CPPED1"/>
    <property type="match status" value="1"/>
</dbReference>
<accession>A0A7X3II90</accession>
<dbReference type="AlphaFoldDB" id="A0A7X3II90"/>
<dbReference type="InterPro" id="IPR029052">
    <property type="entry name" value="Metallo-depent_PP-like"/>
</dbReference>
<protein>
    <submittedName>
        <fullName evidence="2">Metallophosphoesterase</fullName>
    </submittedName>
</protein>
<name>A0A7X3II90_9BACL</name>
<dbReference type="InterPro" id="IPR004843">
    <property type="entry name" value="Calcineurin-like_PHP"/>
</dbReference>
<proteinExistence type="predicted"/>
<evidence type="ECO:0000259" key="1">
    <source>
        <dbReference type="Pfam" id="PF00149"/>
    </source>
</evidence>
<evidence type="ECO:0000313" key="2">
    <source>
        <dbReference type="EMBL" id="MWV43976.1"/>
    </source>
</evidence>
<dbReference type="PANTHER" id="PTHR43143">
    <property type="entry name" value="METALLOPHOSPHOESTERASE, CALCINEURIN SUPERFAMILY"/>
    <property type="match status" value="1"/>
</dbReference>
<dbReference type="Pfam" id="PF00149">
    <property type="entry name" value="Metallophos"/>
    <property type="match status" value="1"/>
</dbReference>